<dbReference type="InParanoid" id="A0A2H3EM26"/>
<sequence length="207" mass="23419">MKDDKEAGTGSPWWIKTKHKRKLIMLSDSVDEDEFTNKETHQGNARRGESEVSIASKIWKVPALRLSRGQDSSRDEQFEMEVSELPTQAPTPNFIVDLSLRGCLSIQMSAILGRSSIIDQCFSADKITMKNPDWAMLSNDGCWSIKKVRISILTQLLKVTTAHKRRSLSYVQQQLQVIEKKELDCWLGGKVEEGITKIVPNTRQTGI</sequence>
<proteinExistence type="predicted"/>
<protein>
    <submittedName>
        <fullName evidence="1">Uncharacterized protein</fullName>
    </submittedName>
</protein>
<reference evidence="2" key="1">
    <citation type="journal article" date="2017" name="Nat. Ecol. Evol.">
        <title>Genome expansion and lineage-specific genetic innovations in the forest pathogenic fungi Armillaria.</title>
        <authorList>
            <person name="Sipos G."/>
            <person name="Prasanna A.N."/>
            <person name="Walter M.C."/>
            <person name="O'Connor E."/>
            <person name="Balint B."/>
            <person name="Krizsan K."/>
            <person name="Kiss B."/>
            <person name="Hess J."/>
            <person name="Varga T."/>
            <person name="Slot J."/>
            <person name="Riley R."/>
            <person name="Boka B."/>
            <person name="Rigling D."/>
            <person name="Barry K."/>
            <person name="Lee J."/>
            <person name="Mihaltcheva S."/>
            <person name="LaButti K."/>
            <person name="Lipzen A."/>
            <person name="Waldron R."/>
            <person name="Moloney N.M."/>
            <person name="Sperisen C."/>
            <person name="Kredics L."/>
            <person name="Vagvoelgyi C."/>
            <person name="Patrignani A."/>
            <person name="Fitzpatrick D."/>
            <person name="Nagy I."/>
            <person name="Doyle S."/>
            <person name="Anderson J.B."/>
            <person name="Grigoriev I.V."/>
            <person name="Gueldener U."/>
            <person name="Muensterkoetter M."/>
            <person name="Nagy L.G."/>
        </authorList>
    </citation>
    <scope>NUCLEOTIDE SEQUENCE [LARGE SCALE GENOMIC DNA]</scope>
    <source>
        <strain evidence="2">Ar21-2</strain>
    </source>
</reference>
<dbReference type="AlphaFoldDB" id="A0A2H3EM26"/>
<evidence type="ECO:0000313" key="1">
    <source>
        <dbReference type="EMBL" id="PBL00077.1"/>
    </source>
</evidence>
<dbReference type="Proteomes" id="UP000217790">
    <property type="component" value="Unassembled WGS sequence"/>
</dbReference>
<accession>A0A2H3EM26</accession>
<keyword evidence="2" id="KW-1185">Reference proteome</keyword>
<evidence type="ECO:0000313" key="2">
    <source>
        <dbReference type="Proteomes" id="UP000217790"/>
    </source>
</evidence>
<organism evidence="1 2">
    <name type="scientific">Armillaria gallica</name>
    <name type="common">Bulbous honey fungus</name>
    <name type="synonym">Armillaria bulbosa</name>
    <dbReference type="NCBI Taxonomy" id="47427"/>
    <lineage>
        <taxon>Eukaryota</taxon>
        <taxon>Fungi</taxon>
        <taxon>Dikarya</taxon>
        <taxon>Basidiomycota</taxon>
        <taxon>Agaricomycotina</taxon>
        <taxon>Agaricomycetes</taxon>
        <taxon>Agaricomycetidae</taxon>
        <taxon>Agaricales</taxon>
        <taxon>Marasmiineae</taxon>
        <taxon>Physalacriaceae</taxon>
        <taxon>Armillaria</taxon>
    </lineage>
</organism>
<gene>
    <name evidence="1" type="ORF">ARMGADRAFT_1024141</name>
</gene>
<name>A0A2H3EM26_ARMGA</name>
<dbReference type="EMBL" id="KZ293646">
    <property type="protein sequence ID" value="PBL00077.1"/>
    <property type="molecule type" value="Genomic_DNA"/>
</dbReference>